<dbReference type="EMBL" id="WTFF01000151">
    <property type="protein sequence ID" value="MBW5484256.1"/>
    <property type="molecule type" value="Genomic_DNA"/>
</dbReference>
<dbReference type="Proteomes" id="UP000812013">
    <property type="component" value="Unassembled WGS sequence"/>
</dbReference>
<sequence length="66" mass="7028">MYEMRAGPAGTGISWHVKAKDAATALCGQPLHDAAPAVDPDEHCGLCMASFERAMRDHTARPDHGP</sequence>
<evidence type="ECO:0000313" key="1">
    <source>
        <dbReference type="EMBL" id="MBW5484256.1"/>
    </source>
</evidence>
<evidence type="ECO:0008006" key="3">
    <source>
        <dbReference type="Google" id="ProtNLM"/>
    </source>
</evidence>
<comment type="caution">
    <text evidence="1">The sequence shown here is derived from an EMBL/GenBank/DDBJ whole genome shotgun (WGS) entry which is preliminary data.</text>
</comment>
<name>A0ABS6Z921_9ACTN</name>
<organism evidence="1 2">
    <name type="scientific">Streptomyces bambusae</name>
    <dbReference type="NCBI Taxonomy" id="1550616"/>
    <lineage>
        <taxon>Bacteria</taxon>
        <taxon>Bacillati</taxon>
        <taxon>Actinomycetota</taxon>
        <taxon>Actinomycetes</taxon>
        <taxon>Kitasatosporales</taxon>
        <taxon>Streptomycetaceae</taxon>
        <taxon>Streptomyces</taxon>
    </lineage>
</organism>
<evidence type="ECO:0000313" key="2">
    <source>
        <dbReference type="Proteomes" id="UP000812013"/>
    </source>
</evidence>
<keyword evidence="2" id="KW-1185">Reference proteome</keyword>
<accession>A0ABS6Z921</accession>
<proteinExistence type="predicted"/>
<gene>
    <name evidence="1" type="ORF">GPJ59_20815</name>
</gene>
<protein>
    <recommendedName>
        <fullName evidence="3">C2H2-type domain-containing protein</fullName>
    </recommendedName>
</protein>
<reference evidence="1 2" key="1">
    <citation type="submission" date="2019-12" db="EMBL/GenBank/DDBJ databases">
        <title>Genome sequence of Streptomyces bambusae.</title>
        <authorList>
            <person name="Bansal K."/>
            <person name="Choksket S."/>
            <person name="Korpole S."/>
            <person name="Patil P.B."/>
        </authorList>
    </citation>
    <scope>NUCLEOTIDE SEQUENCE [LARGE SCALE GENOMIC DNA]</scope>
    <source>
        <strain evidence="1 2">SK60</strain>
    </source>
</reference>
<dbReference type="RefSeq" id="WP_219668736.1">
    <property type="nucleotide sequence ID" value="NZ_WTFF01000151.1"/>
</dbReference>